<dbReference type="Pfam" id="PF25876">
    <property type="entry name" value="HH_MFP_RND"/>
    <property type="match status" value="1"/>
</dbReference>
<evidence type="ECO:0000256" key="1">
    <source>
        <dbReference type="ARBA" id="ARBA00004196"/>
    </source>
</evidence>
<name>A0ABW4ZLX1_9SPHI</name>
<organism evidence="9 10">
    <name type="scientific">Paradesertivirga mongoliensis</name>
    <dbReference type="NCBI Taxonomy" id="2100740"/>
    <lineage>
        <taxon>Bacteria</taxon>
        <taxon>Pseudomonadati</taxon>
        <taxon>Bacteroidota</taxon>
        <taxon>Sphingobacteriia</taxon>
        <taxon>Sphingobacteriales</taxon>
        <taxon>Sphingobacteriaceae</taxon>
        <taxon>Paradesertivirga</taxon>
    </lineage>
</organism>
<dbReference type="Pfam" id="PF25944">
    <property type="entry name" value="Beta-barrel_RND"/>
    <property type="match status" value="1"/>
</dbReference>
<dbReference type="NCBIfam" id="TIGR01730">
    <property type="entry name" value="RND_mfp"/>
    <property type="match status" value="1"/>
</dbReference>
<proteinExistence type="inferred from homology"/>
<feature type="region of interest" description="Disordered" evidence="4">
    <location>
        <begin position="1"/>
        <end position="25"/>
    </location>
</feature>
<comment type="subcellular location">
    <subcellularLocation>
        <location evidence="1">Cell envelope</location>
    </subcellularLocation>
</comment>
<comment type="caution">
    <text evidence="9">The sequence shown here is derived from an EMBL/GenBank/DDBJ whole genome shotgun (WGS) entry which is preliminary data.</text>
</comment>
<dbReference type="SUPFAM" id="SSF111369">
    <property type="entry name" value="HlyD-like secretion proteins"/>
    <property type="match status" value="1"/>
</dbReference>
<dbReference type="PANTHER" id="PTHR30158">
    <property type="entry name" value="ACRA/E-RELATED COMPONENT OF DRUG EFFLUX TRANSPORTER"/>
    <property type="match status" value="1"/>
</dbReference>
<feature type="compositionally biased region" description="Polar residues" evidence="4">
    <location>
        <begin position="1"/>
        <end position="11"/>
    </location>
</feature>
<comment type="similarity">
    <text evidence="2">Belongs to the membrane fusion protein (MFP) (TC 8.A.1) family.</text>
</comment>
<dbReference type="Pfam" id="PF25967">
    <property type="entry name" value="RND-MFP_C"/>
    <property type="match status" value="1"/>
</dbReference>
<dbReference type="InterPro" id="IPR058625">
    <property type="entry name" value="MdtA-like_BSH"/>
</dbReference>
<feature type="domain" description="Multidrug resistance protein MdtA-like beta-barrel" evidence="7">
    <location>
        <begin position="201"/>
        <end position="285"/>
    </location>
</feature>
<feature type="domain" description="Multidrug resistance protein MdtA-like C-terminal permuted SH3" evidence="8">
    <location>
        <begin position="291"/>
        <end position="351"/>
    </location>
</feature>
<dbReference type="InterPro" id="IPR058626">
    <property type="entry name" value="MdtA-like_b-barrel"/>
</dbReference>
<keyword evidence="3" id="KW-0175">Coiled coil</keyword>
<evidence type="ECO:0000259" key="6">
    <source>
        <dbReference type="Pfam" id="PF25917"/>
    </source>
</evidence>
<evidence type="ECO:0000256" key="3">
    <source>
        <dbReference type="SAM" id="Coils"/>
    </source>
</evidence>
<dbReference type="PANTHER" id="PTHR30158:SF23">
    <property type="entry name" value="MULTIDRUG RESISTANCE PROTEIN MEXA"/>
    <property type="match status" value="1"/>
</dbReference>
<dbReference type="Pfam" id="PF25917">
    <property type="entry name" value="BSH_RND"/>
    <property type="match status" value="1"/>
</dbReference>
<dbReference type="InterPro" id="IPR058627">
    <property type="entry name" value="MdtA-like_C"/>
</dbReference>
<dbReference type="Gene3D" id="2.40.420.20">
    <property type="match status" value="1"/>
</dbReference>
<dbReference type="Gene3D" id="2.40.30.170">
    <property type="match status" value="1"/>
</dbReference>
<evidence type="ECO:0000256" key="4">
    <source>
        <dbReference type="SAM" id="MobiDB-lite"/>
    </source>
</evidence>
<evidence type="ECO:0000256" key="2">
    <source>
        <dbReference type="ARBA" id="ARBA00009477"/>
    </source>
</evidence>
<reference evidence="10" key="1">
    <citation type="journal article" date="2019" name="Int. J. Syst. Evol. Microbiol.">
        <title>The Global Catalogue of Microorganisms (GCM) 10K type strain sequencing project: providing services to taxonomists for standard genome sequencing and annotation.</title>
        <authorList>
            <consortium name="The Broad Institute Genomics Platform"/>
            <consortium name="The Broad Institute Genome Sequencing Center for Infectious Disease"/>
            <person name="Wu L."/>
            <person name="Ma J."/>
        </authorList>
    </citation>
    <scope>NUCLEOTIDE SEQUENCE [LARGE SCALE GENOMIC DNA]</scope>
    <source>
        <strain evidence="10">KCTC 42217</strain>
    </source>
</reference>
<dbReference type="Gene3D" id="2.40.50.100">
    <property type="match status" value="1"/>
</dbReference>
<accession>A0ABW4ZLX1</accession>
<dbReference type="RefSeq" id="WP_255902906.1">
    <property type="nucleotide sequence ID" value="NZ_JAFMZO010000003.1"/>
</dbReference>
<protein>
    <submittedName>
        <fullName evidence="9">Efflux RND transporter periplasmic adaptor subunit</fullName>
    </submittedName>
</protein>
<evidence type="ECO:0000313" key="10">
    <source>
        <dbReference type="Proteomes" id="UP001597387"/>
    </source>
</evidence>
<evidence type="ECO:0000259" key="5">
    <source>
        <dbReference type="Pfam" id="PF25876"/>
    </source>
</evidence>
<evidence type="ECO:0000259" key="7">
    <source>
        <dbReference type="Pfam" id="PF25944"/>
    </source>
</evidence>
<evidence type="ECO:0000313" key="9">
    <source>
        <dbReference type="EMBL" id="MFD2162801.1"/>
    </source>
</evidence>
<feature type="domain" description="Multidrug resistance protein MdtA-like alpha-helical hairpin" evidence="5">
    <location>
        <begin position="90"/>
        <end position="160"/>
    </location>
</feature>
<keyword evidence="10" id="KW-1185">Reference proteome</keyword>
<gene>
    <name evidence="9" type="ORF">ACFSJU_10395</name>
</gene>
<dbReference type="InterPro" id="IPR006143">
    <property type="entry name" value="RND_pump_MFP"/>
</dbReference>
<evidence type="ECO:0000259" key="8">
    <source>
        <dbReference type="Pfam" id="PF25967"/>
    </source>
</evidence>
<dbReference type="EMBL" id="JBHUHZ010000001">
    <property type="protein sequence ID" value="MFD2162801.1"/>
    <property type="molecule type" value="Genomic_DNA"/>
</dbReference>
<sequence>MLAVINSSCGTSSAESPASAPPPPELPVISVSSQAVTTYSDFSATLEGSRDIEIRSQVDGYLSTIYVDEGAYVKKGQALFKIDPRPYREQLNTANAILLSAKAALENASINVRKLEPLVQNKVVSDVQLRSAKASYDAARANVAQAQAQVQSAKINLSFTTVMAPASGYVGSIPFKTGSLVGRTQPEALTVLSENRSVHAYFTLSEVDFIHFKENFKGNTIQEKIMNLSGVDLILADNTTYPSKGKVELAQGNFDKSNGTISFRAVFNNDAGLLRSGNTGKIRISNPSTAALLVPQQATFELQDKVFAYTLTDSNKVIATPIKVTGTSGRFYMVSEGLKSGDKIVYQGIDRLRDGMQIKPKVLPADSVLKAESL</sequence>
<dbReference type="InterPro" id="IPR058624">
    <property type="entry name" value="MdtA-like_HH"/>
</dbReference>
<dbReference type="Gene3D" id="1.10.287.470">
    <property type="entry name" value="Helix hairpin bin"/>
    <property type="match status" value="1"/>
</dbReference>
<feature type="domain" description="Multidrug resistance protein MdtA-like barrel-sandwich hybrid" evidence="6">
    <location>
        <begin position="51"/>
        <end position="191"/>
    </location>
</feature>
<dbReference type="Proteomes" id="UP001597387">
    <property type="component" value="Unassembled WGS sequence"/>
</dbReference>
<feature type="coiled-coil region" evidence="3">
    <location>
        <begin position="129"/>
        <end position="156"/>
    </location>
</feature>